<accession>A0A1Z4GRC2</accession>
<feature type="domain" description="Tn3 transposase DDE" evidence="1">
    <location>
        <begin position="4"/>
        <end position="122"/>
    </location>
</feature>
<sequence>MSALALRELGKIERTLFTLEWLQSPELRRRATAGLNKGEAKHTLKRAVFFNRLGEVRDRSYEDQFYRASGLNLVIAAIVLWNTVYLEKAVDYLKQQGMDISEEYLQHLSPLGWEHINLTGDYVWNLKQATSFDKLRPLRVKENKYR</sequence>
<evidence type="ECO:0000313" key="2">
    <source>
        <dbReference type="EMBL" id="BAY20037.1"/>
    </source>
</evidence>
<dbReference type="AlphaFoldDB" id="A0A1Z4GRC2"/>
<geneLocation type="plasmid" evidence="3">
    <name>Plasmid2 dna</name>
</geneLocation>
<protein>
    <submittedName>
        <fullName evidence="2">Transposase Tn3 family protein</fullName>
    </submittedName>
</protein>
<gene>
    <name evidence="2" type="ORF">NIES21_59070</name>
</gene>
<dbReference type="GO" id="GO:0004803">
    <property type="term" value="F:transposase activity"/>
    <property type="evidence" value="ECO:0007669"/>
    <property type="project" value="InterPro"/>
</dbReference>
<dbReference type="GO" id="GO:0006313">
    <property type="term" value="P:DNA transposition"/>
    <property type="evidence" value="ECO:0007669"/>
    <property type="project" value="InterPro"/>
</dbReference>
<reference evidence="2 3" key="1">
    <citation type="submission" date="2017-06" db="EMBL/GenBank/DDBJ databases">
        <title>Genome sequencing of cyanobaciteial culture collection at National Institute for Environmental Studies (NIES).</title>
        <authorList>
            <person name="Hirose Y."/>
            <person name="Shimura Y."/>
            <person name="Fujisawa T."/>
            <person name="Nakamura Y."/>
            <person name="Kawachi M."/>
        </authorList>
    </citation>
    <scope>NUCLEOTIDE SEQUENCE [LARGE SCALE GENOMIC DNA]</scope>
    <source>
        <strain evidence="2 3">NIES-21</strain>
        <plasmid evidence="3">Plasmid2 dna</plasmid>
    </source>
</reference>
<name>A0A1Z4GRC2_9CYAN</name>
<keyword evidence="2" id="KW-0614">Plasmid</keyword>
<evidence type="ECO:0000313" key="3">
    <source>
        <dbReference type="Proteomes" id="UP000218287"/>
    </source>
</evidence>
<dbReference type="Pfam" id="PF01526">
    <property type="entry name" value="DDE_Tnp_Tn3"/>
    <property type="match status" value="1"/>
</dbReference>
<dbReference type="InterPro" id="IPR002513">
    <property type="entry name" value="Tn3_Tnp_DDE_dom"/>
</dbReference>
<keyword evidence="3" id="KW-1185">Reference proteome</keyword>
<organism evidence="2 3">
    <name type="scientific">Anabaenopsis circularis NIES-21</name>
    <dbReference type="NCBI Taxonomy" id="1085406"/>
    <lineage>
        <taxon>Bacteria</taxon>
        <taxon>Bacillati</taxon>
        <taxon>Cyanobacteriota</taxon>
        <taxon>Cyanophyceae</taxon>
        <taxon>Nostocales</taxon>
        <taxon>Nodulariaceae</taxon>
        <taxon>Anabaenopsis</taxon>
    </lineage>
</organism>
<dbReference type="EMBL" id="AP018176">
    <property type="protein sequence ID" value="BAY20037.1"/>
    <property type="molecule type" value="Genomic_DNA"/>
</dbReference>
<proteinExistence type="predicted"/>
<evidence type="ECO:0000259" key="1">
    <source>
        <dbReference type="Pfam" id="PF01526"/>
    </source>
</evidence>
<dbReference type="Proteomes" id="UP000218287">
    <property type="component" value="Plasmid Plasmid2 dna"/>
</dbReference>